<proteinExistence type="predicted"/>
<evidence type="ECO:0000313" key="1">
    <source>
        <dbReference type="EMBL" id="CAG8730075.1"/>
    </source>
</evidence>
<dbReference type="Proteomes" id="UP000789508">
    <property type="component" value="Unassembled WGS sequence"/>
</dbReference>
<gene>
    <name evidence="1" type="ORF">ALEPTO_LOCUS12592</name>
</gene>
<accession>A0A9N9NFM5</accession>
<evidence type="ECO:0000313" key="2">
    <source>
        <dbReference type="Proteomes" id="UP000789508"/>
    </source>
</evidence>
<reference evidence="1" key="1">
    <citation type="submission" date="2021-06" db="EMBL/GenBank/DDBJ databases">
        <authorList>
            <person name="Kallberg Y."/>
            <person name="Tangrot J."/>
            <person name="Rosling A."/>
        </authorList>
    </citation>
    <scope>NUCLEOTIDE SEQUENCE</scope>
    <source>
        <strain evidence="1">FL130A</strain>
    </source>
</reference>
<dbReference type="AlphaFoldDB" id="A0A9N9NFM5"/>
<comment type="caution">
    <text evidence="1">The sequence shown here is derived from an EMBL/GenBank/DDBJ whole genome shotgun (WGS) entry which is preliminary data.</text>
</comment>
<organism evidence="1 2">
    <name type="scientific">Ambispora leptoticha</name>
    <dbReference type="NCBI Taxonomy" id="144679"/>
    <lineage>
        <taxon>Eukaryota</taxon>
        <taxon>Fungi</taxon>
        <taxon>Fungi incertae sedis</taxon>
        <taxon>Mucoromycota</taxon>
        <taxon>Glomeromycotina</taxon>
        <taxon>Glomeromycetes</taxon>
        <taxon>Archaeosporales</taxon>
        <taxon>Ambisporaceae</taxon>
        <taxon>Ambispora</taxon>
    </lineage>
</organism>
<name>A0A9N9NFM5_9GLOM</name>
<keyword evidence="2" id="KW-1185">Reference proteome</keyword>
<feature type="non-terminal residue" evidence="1">
    <location>
        <position position="49"/>
    </location>
</feature>
<protein>
    <submittedName>
        <fullName evidence="1">13771_t:CDS:1</fullName>
    </submittedName>
</protein>
<dbReference type="EMBL" id="CAJVPS010030042">
    <property type="protein sequence ID" value="CAG8730075.1"/>
    <property type="molecule type" value="Genomic_DNA"/>
</dbReference>
<sequence length="49" mass="5623">TPVSNKKPQKDFAKPTSISFDLNDDDSMRLLFKYSDGCKHEIILEPHTD</sequence>
<feature type="non-terminal residue" evidence="1">
    <location>
        <position position="1"/>
    </location>
</feature>